<evidence type="ECO:0000313" key="11">
    <source>
        <dbReference type="EMBL" id="KAL0092571.1"/>
    </source>
</evidence>
<dbReference type="InterPro" id="IPR059153">
    <property type="entry name" value="NSD_PHD-1st"/>
</dbReference>
<dbReference type="InterPro" id="IPR024610">
    <property type="entry name" value="ING_N_histone-binding"/>
</dbReference>
<organism evidence="11 12">
    <name type="scientific">Phycomyces blakesleeanus</name>
    <dbReference type="NCBI Taxonomy" id="4837"/>
    <lineage>
        <taxon>Eukaryota</taxon>
        <taxon>Fungi</taxon>
        <taxon>Fungi incertae sedis</taxon>
        <taxon>Mucoromycota</taxon>
        <taxon>Mucoromycotina</taxon>
        <taxon>Mucoromycetes</taxon>
        <taxon>Mucorales</taxon>
        <taxon>Phycomycetaceae</taxon>
        <taxon>Phycomyces</taxon>
    </lineage>
</organism>
<dbReference type="Pfam" id="PF23011">
    <property type="entry name" value="PHD-1st_NSD"/>
    <property type="match status" value="1"/>
</dbReference>
<comment type="subcellular location">
    <subcellularLocation>
        <location evidence="1 9">Nucleus</location>
    </subcellularLocation>
</comment>
<dbReference type="EMBL" id="JBCLYO010000002">
    <property type="protein sequence ID" value="KAL0092571.1"/>
    <property type="molecule type" value="Genomic_DNA"/>
</dbReference>
<keyword evidence="4 8" id="KW-0863">Zinc-finger</keyword>
<dbReference type="InterPro" id="IPR028651">
    <property type="entry name" value="ING_fam"/>
</dbReference>
<comment type="subunit">
    <text evidence="9">Component of an histone acetyltransferase complex. Interacts with H3K4me3 and to a lesser extent with H3K4me2.</text>
</comment>
<dbReference type="PANTHER" id="PTHR10333:SF42">
    <property type="entry name" value="INHIBITOR OF GROWTH PROTEIN 5"/>
    <property type="match status" value="1"/>
</dbReference>
<dbReference type="InterPro" id="IPR019787">
    <property type="entry name" value="Znf_PHD-finger"/>
</dbReference>
<evidence type="ECO:0000256" key="1">
    <source>
        <dbReference type="ARBA" id="ARBA00004123"/>
    </source>
</evidence>
<dbReference type="SMART" id="SM01408">
    <property type="entry name" value="ING"/>
    <property type="match status" value="1"/>
</dbReference>
<name>A0ABR3BBT8_PHYBL</name>
<evidence type="ECO:0000256" key="6">
    <source>
        <dbReference type="ARBA" id="ARBA00022853"/>
    </source>
</evidence>
<keyword evidence="6 9" id="KW-0156">Chromatin regulator</keyword>
<evidence type="ECO:0000256" key="2">
    <source>
        <dbReference type="ARBA" id="ARBA00010210"/>
    </source>
</evidence>
<dbReference type="Pfam" id="PF12998">
    <property type="entry name" value="ING"/>
    <property type="match status" value="1"/>
</dbReference>
<dbReference type="Gene3D" id="6.10.140.1740">
    <property type="match status" value="1"/>
</dbReference>
<keyword evidence="3 9" id="KW-0479">Metal-binding</keyword>
<dbReference type="SMART" id="SM00249">
    <property type="entry name" value="PHD"/>
    <property type="match status" value="1"/>
</dbReference>
<gene>
    <name evidence="11" type="ORF">J3Q64DRAFT_1719570</name>
</gene>
<dbReference type="PROSITE" id="PS01359">
    <property type="entry name" value="ZF_PHD_1"/>
    <property type="match status" value="1"/>
</dbReference>
<keyword evidence="5 9" id="KW-0862">Zinc</keyword>
<dbReference type="CDD" id="cd15505">
    <property type="entry name" value="PHD_ING"/>
    <property type="match status" value="1"/>
</dbReference>
<comment type="domain">
    <text evidence="9">The PHD-type zinc finger mediates the binding to H3K4me3.</text>
</comment>
<keyword evidence="12" id="KW-1185">Reference proteome</keyword>
<keyword evidence="7 9" id="KW-0539">Nucleus</keyword>
<feature type="domain" description="PHD-type" evidence="10">
    <location>
        <begin position="181"/>
        <end position="230"/>
    </location>
</feature>
<comment type="similarity">
    <text evidence="2 9">Belongs to the ING family.</text>
</comment>
<reference evidence="11 12" key="1">
    <citation type="submission" date="2024-04" db="EMBL/GenBank/DDBJ databases">
        <title>Symmetric and asymmetric DNA N6-adenine methylation regulates different biological responses in Mucorales.</title>
        <authorList>
            <consortium name="Lawrence Berkeley National Laboratory"/>
            <person name="Lax C."/>
            <person name="Mondo S.J."/>
            <person name="Osorio-Concepcion M."/>
            <person name="Muszewska A."/>
            <person name="Corrochano-Luque M."/>
            <person name="Gutierrez G."/>
            <person name="Riley R."/>
            <person name="Lipzen A."/>
            <person name="Guo J."/>
            <person name="Hundley H."/>
            <person name="Amirebrahimi M."/>
            <person name="Ng V."/>
            <person name="Lorenzo-Gutierrez D."/>
            <person name="Binder U."/>
            <person name="Yang J."/>
            <person name="Song Y."/>
            <person name="Canovas D."/>
            <person name="Navarro E."/>
            <person name="Freitag M."/>
            <person name="Gabaldon T."/>
            <person name="Grigoriev I.V."/>
            <person name="Corrochano L.M."/>
            <person name="Nicolas F.E."/>
            <person name="Garre V."/>
        </authorList>
    </citation>
    <scope>NUCLEOTIDE SEQUENCE [LARGE SCALE GENOMIC DNA]</scope>
    <source>
        <strain evidence="11 12">L51</strain>
    </source>
</reference>
<dbReference type="InterPro" id="IPR001965">
    <property type="entry name" value="Znf_PHD"/>
</dbReference>
<comment type="function">
    <text evidence="9">Component of an histone acetyltransferase complex.</text>
</comment>
<dbReference type="Gene3D" id="3.30.40.10">
    <property type="entry name" value="Zinc/RING finger domain, C3HC4 (zinc finger)"/>
    <property type="match status" value="1"/>
</dbReference>
<dbReference type="PROSITE" id="PS50016">
    <property type="entry name" value="ZF_PHD_2"/>
    <property type="match status" value="1"/>
</dbReference>
<evidence type="ECO:0000313" key="12">
    <source>
        <dbReference type="Proteomes" id="UP001448207"/>
    </source>
</evidence>
<protein>
    <recommendedName>
        <fullName evidence="9">Chromatin modification-related protein</fullName>
    </recommendedName>
</protein>
<evidence type="ECO:0000256" key="9">
    <source>
        <dbReference type="RuleBase" id="RU361213"/>
    </source>
</evidence>
<accession>A0ABR3BBT8</accession>
<dbReference type="CDD" id="cd16858">
    <property type="entry name" value="ING_ING3_Yng2p"/>
    <property type="match status" value="1"/>
</dbReference>
<dbReference type="InterPro" id="IPR011011">
    <property type="entry name" value="Znf_FYVE_PHD"/>
</dbReference>
<evidence type="ECO:0000256" key="4">
    <source>
        <dbReference type="ARBA" id="ARBA00022771"/>
    </source>
</evidence>
<dbReference type="SUPFAM" id="SSF57903">
    <property type="entry name" value="FYVE/PHD zinc finger"/>
    <property type="match status" value="1"/>
</dbReference>
<evidence type="ECO:0000256" key="7">
    <source>
        <dbReference type="ARBA" id="ARBA00023242"/>
    </source>
</evidence>
<evidence type="ECO:0000256" key="3">
    <source>
        <dbReference type="ARBA" id="ARBA00022723"/>
    </source>
</evidence>
<evidence type="ECO:0000256" key="5">
    <source>
        <dbReference type="ARBA" id="ARBA00022833"/>
    </source>
</evidence>
<evidence type="ECO:0000259" key="10">
    <source>
        <dbReference type="PROSITE" id="PS50016"/>
    </source>
</evidence>
<evidence type="ECO:0000256" key="8">
    <source>
        <dbReference type="PROSITE-ProRule" id="PRU00146"/>
    </source>
</evidence>
<proteinExistence type="inferred from homology"/>
<dbReference type="Proteomes" id="UP001448207">
    <property type="component" value="Unassembled WGS sequence"/>
</dbReference>
<dbReference type="PANTHER" id="PTHR10333">
    <property type="entry name" value="INHIBITOR OF GROWTH PROTEIN"/>
    <property type="match status" value="1"/>
</dbReference>
<comment type="caution">
    <text evidence="11">The sequence shown here is derived from an EMBL/GenBank/DDBJ whole genome shotgun (WGS) entry which is preliminary data.</text>
</comment>
<dbReference type="InterPro" id="IPR019786">
    <property type="entry name" value="Zinc_finger_PHD-type_CS"/>
</dbReference>
<sequence>MNFSASEVLEDFVESLQTLPAEMDQTMRDLRGMDEDFQGYSETYSKHRRMYTKQLKQSNINASSSIDLVAARLQLERDYKSALHKQDQKIELALQMYELVSRHIERMDAHIVANGIDSSGWSRDAKPAVWDDDWQQVVVSRKRSLGPSIQRKRTNSVRRPSLSLHHTLVPPRQEHIDPNEPTYCYCNQVAFGDMVACDGENCEKEWFHYACVGLIEPPAGKWFCNDCTEDTRSRYSTY</sequence>
<dbReference type="InterPro" id="IPR013083">
    <property type="entry name" value="Znf_RING/FYVE/PHD"/>
</dbReference>